<evidence type="ECO:0000313" key="5">
    <source>
        <dbReference type="Proteomes" id="UP000728032"/>
    </source>
</evidence>
<dbReference type="GO" id="GO:0005615">
    <property type="term" value="C:extracellular space"/>
    <property type="evidence" value="ECO:0007669"/>
    <property type="project" value="InterPro"/>
</dbReference>
<dbReference type="PANTHER" id="PTHR11412:SF136">
    <property type="entry name" value="CD109 ANTIGEN"/>
    <property type="match status" value="1"/>
</dbReference>
<protein>
    <recommendedName>
        <fullName evidence="3">Alpha-2-macroglobulin domain-containing protein</fullName>
    </recommendedName>
</protein>
<dbReference type="EMBL" id="OC925885">
    <property type="protein sequence ID" value="CAD7656407.1"/>
    <property type="molecule type" value="Genomic_DNA"/>
</dbReference>
<dbReference type="GO" id="GO:0004866">
    <property type="term" value="F:endopeptidase inhibitor activity"/>
    <property type="evidence" value="ECO:0007669"/>
    <property type="project" value="InterPro"/>
</dbReference>
<gene>
    <name evidence="4" type="ORF">ONB1V03_LOCUS13044</name>
</gene>
<feature type="non-terminal residue" evidence="4">
    <location>
        <position position="459"/>
    </location>
</feature>
<dbReference type="PANTHER" id="PTHR11412">
    <property type="entry name" value="MACROGLOBULIN / COMPLEMENT"/>
    <property type="match status" value="1"/>
</dbReference>
<dbReference type="EMBL" id="CAJPVJ010011060">
    <property type="protein sequence ID" value="CAG2173594.1"/>
    <property type="molecule type" value="Genomic_DNA"/>
</dbReference>
<evidence type="ECO:0000256" key="2">
    <source>
        <dbReference type="ARBA" id="ARBA00022966"/>
    </source>
</evidence>
<evidence type="ECO:0000256" key="1">
    <source>
        <dbReference type="ARBA" id="ARBA00022729"/>
    </source>
</evidence>
<keyword evidence="1" id="KW-0732">Signal</keyword>
<dbReference type="SUPFAM" id="SSF48239">
    <property type="entry name" value="Terpenoid cyclases/Protein prenyltransferases"/>
    <property type="match status" value="1"/>
</dbReference>
<dbReference type="Pfam" id="PF07678">
    <property type="entry name" value="TED_complement"/>
    <property type="match status" value="1"/>
</dbReference>
<keyword evidence="2" id="KW-0882">Thioester bond</keyword>
<proteinExistence type="predicted"/>
<reference evidence="4" key="1">
    <citation type="submission" date="2020-11" db="EMBL/GenBank/DDBJ databases">
        <authorList>
            <person name="Tran Van P."/>
        </authorList>
    </citation>
    <scope>NUCLEOTIDE SEQUENCE</scope>
</reference>
<dbReference type="SMART" id="SM01419">
    <property type="entry name" value="Thiol-ester_cl"/>
    <property type="match status" value="1"/>
</dbReference>
<dbReference type="InterPro" id="IPR008930">
    <property type="entry name" value="Terpenoid_cyclase/PrenylTrfase"/>
</dbReference>
<dbReference type="Gene3D" id="1.50.10.20">
    <property type="match status" value="1"/>
</dbReference>
<dbReference type="InterPro" id="IPR047565">
    <property type="entry name" value="Alpha-macroglob_thiol-ester_cl"/>
</dbReference>
<keyword evidence="5" id="KW-1185">Reference proteome</keyword>
<sequence>MTRKAVIQELQTFDTTFTDNYWDDYQSTAHNLFNFFGVVVISNGLVYKENILERDRKLDTLSAQLDRIPQAVPQRMQTNMTTIAKTRKHFPETWLWTSMQTGSNGCAVIKSTIPDTITSWFISAFAMHMETGLGIATTPTKVTVFRPFFIKLSLPYSIIRGETVAIEVIVFNYTTKPIESEVVFDNKKQEFEFSDQLDTKGIAVPGSQKVWVTAIGDIGCGEQNMINFVPNIVVLNYLKQTNRLTQQIKSKAISNIEIGYQRELTYKRRDGSFSAFGDGDSSGSTWLTAFVVKAFIQAKGLAVISTSCERGYQKWAECLSFLSSLSASLSDSHHIYYGLCFGTVILKYSNENICRQNCLSFRPPSLDSFIPHNARLVKTTGAILFSIDNIVVDIYLPFGLNESLDHKGRQPRAATTVPIAERTERPVPSLISQFPLISDLYIRNGFRFDLLSQSIRLFQ</sequence>
<dbReference type="InterPro" id="IPR001599">
    <property type="entry name" value="Macroglobln_a2"/>
</dbReference>
<dbReference type="Pfam" id="PF00207">
    <property type="entry name" value="A2M"/>
    <property type="match status" value="1"/>
</dbReference>
<dbReference type="InterPro" id="IPR011626">
    <property type="entry name" value="Alpha-macroglobulin_TED"/>
</dbReference>
<dbReference type="Proteomes" id="UP000728032">
    <property type="component" value="Unassembled WGS sequence"/>
</dbReference>
<dbReference type="Gene3D" id="2.20.130.20">
    <property type="match status" value="1"/>
</dbReference>
<feature type="domain" description="Alpha-2-macroglobulin" evidence="3">
    <location>
        <begin position="93"/>
        <end position="184"/>
    </location>
</feature>
<dbReference type="AlphaFoldDB" id="A0A7R9MA84"/>
<name>A0A7R9MA84_9ACAR</name>
<evidence type="ECO:0000313" key="4">
    <source>
        <dbReference type="EMBL" id="CAD7656407.1"/>
    </source>
</evidence>
<dbReference type="OrthoDB" id="6359008at2759"/>
<dbReference type="Gene3D" id="2.60.40.10">
    <property type="entry name" value="Immunoglobulins"/>
    <property type="match status" value="1"/>
</dbReference>
<organism evidence="4">
    <name type="scientific">Oppiella nova</name>
    <dbReference type="NCBI Taxonomy" id="334625"/>
    <lineage>
        <taxon>Eukaryota</taxon>
        <taxon>Metazoa</taxon>
        <taxon>Ecdysozoa</taxon>
        <taxon>Arthropoda</taxon>
        <taxon>Chelicerata</taxon>
        <taxon>Arachnida</taxon>
        <taxon>Acari</taxon>
        <taxon>Acariformes</taxon>
        <taxon>Sarcoptiformes</taxon>
        <taxon>Oribatida</taxon>
        <taxon>Brachypylina</taxon>
        <taxon>Oppioidea</taxon>
        <taxon>Oppiidae</taxon>
        <taxon>Oppiella</taxon>
    </lineage>
</organism>
<dbReference type="SMART" id="SM01360">
    <property type="entry name" value="A2M"/>
    <property type="match status" value="1"/>
</dbReference>
<dbReference type="InterPro" id="IPR050473">
    <property type="entry name" value="A2M/Complement_sys"/>
</dbReference>
<evidence type="ECO:0000259" key="3">
    <source>
        <dbReference type="SMART" id="SM01360"/>
    </source>
</evidence>
<accession>A0A7R9MA84</accession>
<dbReference type="InterPro" id="IPR013783">
    <property type="entry name" value="Ig-like_fold"/>
</dbReference>